<name>A0A7S2LZY3_9DINO</name>
<organism evidence="1">
    <name type="scientific">Zooxanthella nutricula</name>
    <dbReference type="NCBI Taxonomy" id="1333877"/>
    <lineage>
        <taxon>Eukaryota</taxon>
        <taxon>Sar</taxon>
        <taxon>Alveolata</taxon>
        <taxon>Dinophyceae</taxon>
        <taxon>Peridiniales</taxon>
        <taxon>Peridiniales incertae sedis</taxon>
        <taxon>Zooxanthella</taxon>
    </lineage>
</organism>
<accession>A0A7S2LZY3</accession>
<evidence type="ECO:0008006" key="2">
    <source>
        <dbReference type="Google" id="ProtNLM"/>
    </source>
</evidence>
<proteinExistence type="predicted"/>
<sequence>MGAASCAMEPCEAGACLDQQLDVANTSVGVCAEDGRVRVEVAAAAPGGPAEKRACQHGERVGGQAQTLLQSRRLFGEAKVLESSDAQLPQRGTSAADRTFEFGIRKLVRGEKLGVDVRHDNGVLTVASIFADGAVARINAAARARNPRGEFLQVGDVIERVNRVAGDDDAMVAECLASAWPMLCVRRHTSGPAKCDVASAGAFC</sequence>
<reference evidence="1" key="1">
    <citation type="submission" date="2021-01" db="EMBL/GenBank/DDBJ databases">
        <authorList>
            <person name="Corre E."/>
            <person name="Pelletier E."/>
            <person name="Niang G."/>
            <person name="Scheremetjew M."/>
            <person name="Finn R."/>
            <person name="Kale V."/>
            <person name="Holt S."/>
            <person name="Cochrane G."/>
            <person name="Meng A."/>
            <person name="Brown T."/>
            <person name="Cohen L."/>
        </authorList>
    </citation>
    <scope>NUCLEOTIDE SEQUENCE</scope>
    <source>
        <strain evidence="1">RCC3387</strain>
    </source>
</reference>
<dbReference type="AlphaFoldDB" id="A0A7S2LZY3"/>
<evidence type="ECO:0000313" key="1">
    <source>
        <dbReference type="EMBL" id="CAD9619416.1"/>
    </source>
</evidence>
<gene>
    <name evidence="1" type="ORF">BRAN1462_LOCUS44472</name>
</gene>
<protein>
    <recommendedName>
        <fullName evidence="2">PDZ domain-containing protein</fullName>
    </recommendedName>
</protein>
<dbReference type="EMBL" id="HBGW01069750">
    <property type="protein sequence ID" value="CAD9619416.1"/>
    <property type="molecule type" value="Transcribed_RNA"/>
</dbReference>